<feature type="region of interest" description="Disordered" evidence="1">
    <location>
        <begin position="1266"/>
        <end position="1319"/>
    </location>
</feature>
<sequence>MLLDFPSPILTVSPDALKHLDGDGAIKSLWYLFTKCKGSLHDGPRLENISWRLWYQEMAATGSYRPLTPNSPSSEVTDRPFVLSQACIISRQPIGQVIYEMLPGSSPNTTQTLNSKLRIPVEKRKVAADTQPVALLPTPAAELLSISIIPQESCPVPLPQSPQPAVVAPASIPGISTTNLGPTSTSAPTTNSSTQSCLSVAGNVINSRAGPSFFPRVVVVNPTPNPTPHPTPPATPIPLSVSLQLPVTVSVARTDPLSLSSSSQMVPGKLLIPPVHLLQPTPTSSSNSNMLNPNCTSGSPSRTNGPHSTVSTQKSPALEKGKLASDPQPGTGTFSASHPVVTGRAAVLTASETQQSNSSKPSSLEPILGNRISDSLLPISPDPSSSSVASFHNWTMTTNLSDHSSRAHTTDVTSSGAVPSDSKASSGDSRISVDGNTNKVIAHGNANGTVRGLPSSPDETSKRGDAGASSLAPKFFLSSTNASPSPGSGTNGSGGQSSFNSCSASGSSFGRRSDASHSELMSVSPLDGDASQDNQPLTRHQPSRSDGDVAIPNATGSTLSQPYVTTGPSSSSSSSHSRTTRRTTAQSNSHHYPYHATHNYAHNTQKDIPRRGKSKSISGSRSRSRNRIHDGLTMTSTAVPVSSTSPRTKNATGTSDIGGAKPRPRRKGSGEGGATSGRAVGDRGRFARPYGYGIYQVLTQSQNQSNAGPSTQNQKPSQGTQQQAKRMLFRVGNGDDDDDDWEDDDSSSLSRSLSQSQSRSRSRSSRSRRMSSRSPVLTAANGTQGPRGSPIQHVRNETLNRVSSPPQLPAHTQDTSQHCMQPGPLTESPLPQDTHLHLQPSRQISSATISQHAVATSETSQLAGSQQRLSEPATAEKNDQGHELKKEGVVGAVVGPNGRKIVVIATDEDEDEDDYDDDDDWEEEDEEDDDAGDSKTNNAPTDITGKASGTTGTNTAAPEVARASDPVPPGHEETIEDDEGWTSASSVENESSNLPETGTTAKAPTTVTTIRNDATHGNGTVTDATVQHNKDNWHNKEKGKQKAPQPVSKGPPRHYPNPPPPQVLQRAQSSKFVGPAGLGFTQQQTQKNPGARPKDTAQARQHHVGHGHPPSSRQPRYPSVDMSEAALEAQRQLEMFAKKPKRAWSGLARSGSGLLSQLMNPDPEIFPANHPYRRGYSSGDVGMPKSGVTRLGIAPLTPVGAENGGNQYPAPNEVRKGGISAAAPPATAGPRRGDAQIGNMRPQAPGLQPSKSAVALPLADNVTAASVKDNTMGARPRDGQQQKQNRVGNGGVYRPKRRPEDQEMEDTDTEEDDQPLEMSKSAAQAKLALVLGRKGAAKQQPQHQRPSILGRSTTDPTSAQVLPPSQIQRTQSQHVPGSTATTTAPMPLGYPYNLPLAAPPSSPRTTRQLMLRKEMSESLRANLLWSRQLSRAETIGPRRLSSANVSGQWDNNYNHNYNHNGNGNGNVVKPSNTSEGSGDSNAAPTNTSQFPTLVQLSAKRRPGRGVMVDAVGVGEPSIQDVGWAGDRPLNPRRKSSAAVPGLRNDQVDGEGIHVGGGANVVTRTRSRCFHLFMGIFVSGGSSGLHFVVLPRSHFPHIQHSCIIVSSTVKLASVIFHISFTRKSQSHGRIFSV</sequence>
<feature type="compositionally biased region" description="Polar residues" evidence="1">
    <location>
        <begin position="531"/>
        <end position="540"/>
    </location>
</feature>
<feature type="compositionally biased region" description="Low complexity" evidence="1">
    <location>
        <begin position="565"/>
        <end position="589"/>
    </location>
</feature>
<feature type="compositionally biased region" description="Basic and acidic residues" evidence="1">
    <location>
        <begin position="874"/>
        <end position="888"/>
    </location>
</feature>
<feature type="compositionally biased region" description="Low complexity" evidence="1">
    <location>
        <begin position="997"/>
        <end position="1009"/>
    </location>
</feature>
<feature type="compositionally biased region" description="Basic and acidic residues" evidence="1">
    <location>
        <begin position="1028"/>
        <end position="1040"/>
    </location>
</feature>
<accession>A0A0W0F058</accession>
<feature type="compositionally biased region" description="Pro residues" evidence="1">
    <location>
        <begin position="1053"/>
        <end position="1062"/>
    </location>
</feature>
<dbReference type="InterPro" id="IPR013860">
    <property type="entry name" value="AreA_GATA"/>
</dbReference>
<feature type="compositionally biased region" description="Polar residues" evidence="1">
    <location>
        <begin position="410"/>
        <end position="439"/>
    </location>
</feature>
<evidence type="ECO:0000313" key="4">
    <source>
        <dbReference type="Proteomes" id="UP000054988"/>
    </source>
</evidence>
<feature type="region of interest" description="Disordered" evidence="1">
    <location>
        <begin position="276"/>
        <end position="339"/>
    </location>
</feature>
<feature type="compositionally biased region" description="Acidic residues" evidence="1">
    <location>
        <begin position="1302"/>
        <end position="1315"/>
    </location>
</feature>
<feature type="compositionally biased region" description="Polar residues" evidence="1">
    <location>
        <begin position="703"/>
        <end position="724"/>
    </location>
</feature>
<feature type="compositionally biased region" description="Low complexity" evidence="1">
    <location>
        <begin position="1221"/>
        <end position="1230"/>
    </location>
</feature>
<feature type="compositionally biased region" description="Polar residues" evidence="1">
    <location>
        <begin position="1469"/>
        <end position="1491"/>
    </location>
</feature>
<protein>
    <recommendedName>
        <fullName evidence="2">Nitrogen regulatory protein areA GATA-like domain-containing protein</fullName>
    </recommendedName>
</protein>
<feature type="compositionally biased region" description="Low complexity" evidence="1">
    <location>
        <begin position="747"/>
        <end position="759"/>
    </location>
</feature>
<feature type="compositionally biased region" description="Low complexity" evidence="1">
    <location>
        <begin position="496"/>
        <end position="510"/>
    </location>
</feature>
<dbReference type="EMBL" id="LATX01002424">
    <property type="protein sequence ID" value="KTB29633.1"/>
    <property type="molecule type" value="Genomic_DNA"/>
</dbReference>
<feature type="compositionally biased region" description="Polar residues" evidence="1">
    <location>
        <begin position="554"/>
        <end position="564"/>
    </location>
</feature>
<reference evidence="3 4" key="1">
    <citation type="submission" date="2015-12" db="EMBL/GenBank/DDBJ databases">
        <title>Draft genome sequence of Moniliophthora roreri, the causal agent of frosty pod rot of cacao.</title>
        <authorList>
            <person name="Aime M.C."/>
            <person name="Diaz-Valderrama J.R."/>
            <person name="Kijpornyongpan T."/>
            <person name="Phillips-Mora W."/>
        </authorList>
    </citation>
    <scope>NUCLEOTIDE SEQUENCE [LARGE SCALE GENOMIC DNA]</scope>
    <source>
        <strain evidence="3 4">MCA 2952</strain>
    </source>
</reference>
<evidence type="ECO:0000259" key="2">
    <source>
        <dbReference type="Pfam" id="PF08550"/>
    </source>
</evidence>
<feature type="compositionally biased region" description="Acidic residues" evidence="1">
    <location>
        <begin position="734"/>
        <end position="746"/>
    </location>
</feature>
<feature type="region of interest" description="Disordered" evidence="1">
    <location>
        <begin position="401"/>
        <end position="685"/>
    </location>
</feature>
<feature type="compositionally biased region" description="Polar residues" evidence="1">
    <location>
        <begin position="1010"/>
        <end position="1027"/>
    </location>
</feature>
<feature type="region of interest" description="Disordered" evidence="1">
    <location>
        <begin position="1217"/>
        <end position="1249"/>
    </location>
</feature>
<feature type="compositionally biased region" description="Polar residues" evidence="1">
    <location>
        <begin position="797"/>
        <end position="819"/>
    </location>
</feature>
<feature type="compositionally biased region" description="Polar residues" evidence="1">
    <location>
        <begin position="934"/>
        <end position="956"/>
    </location>
</feature>
<feature type="region of interest" description="Disordered" evidence="1">
    <location>
        <begin position="703"/>
        <end position="1126"/>
    </location>
</feature>
<dbReference type="Proteomes" id="UP000054988">
    <property type="component" value="Unassembled WGS sequence"/>
</dbReference>
<feature type="compositionally biased region" description="Polar residues" evidence="1">
    <location>
        <begin position="840"/>
        <end position="869"/>
    </location>
</feature>
<name>A0A0W0F058_MONRR</name>
<comment type="caution">
    <text evidence="3">The sequence shown here is derived from an EMBL/GenBank/DDBJ whole genome shotgun (WGS) entry which is preliminary data.</text>
</comment>
<proteinExistence type="predicted"/>
<gene>
    <name evidence="3" type="ORF">WG66_17785</name>
</gene>
<feature type="compositionally biased region" description="Basic residues" evidence="1">
    <location>
        <begin position="760"/>
        <end position="771"/>
    </location>
</feature>
<feature type="compositionally biased region" description="Polar residues" evidence="1">
    <location>
        <begin position="1339"/>
        <end position="1384"/>
    </location>
</feature>
<organism evidence="3 4">
    <name type="scientific">Moniliophthora roreri</name>
    <name type="common">Frosty pod rot fungus</name>
    <name type="synonym">Monilia roreri</name>
    <dbReference type="NCBI Taxonomy" id="221103"/>
    <lineage>
        <taxon>Eukaryota</taxon>
        <taxon>Fungi</taxon>
        <taxon>Dikarya</taxon>
        <taxon>Basidiomycota</taxon>
        <taxon>Agaricomycotina</taxon>
        <taxon>Agaricomycetes</taxon>
        <taxon>Agaricomycetidae</taxon>
        <taxon>Agaricales</taxon>
        <taxon>Marasmiineae</taxon>
        <taxon>Marasmiaceae</taxon>
        <taxon>Moniliophthora</taxon>
    </lineage>
</organism>
<feature type="compositionally biased region" description="Low complexity" evidence="1">
    <location>
        <begin position="633"/>
        <end position="646"/>
    </location>
</feature>
<feature type="region of interest" description="Disordered" evidence="1">
    <location>
        <begin position="1522"/>
        <end position="1544"/>
    </location>
</feature>
<feature type="domain" description="Nitrogen regulatory protein areA GATA-like" evidence="2">
    <location>
        <begin position="29"/>
        <end position="56"/>
    </location>
</feature>
<feature type="compositionally biased region" description="Acidic residues" evidence="1">
    <location>
        <begin position="906"/>
        <end position="931"/>
    </location>
</feature>
<feature type="compositionally biased region" description="Polar residues" evidence="1">
    <location>
        <begin position="982"/>
        <end position="996"/>
    </location>
</feature>
<feature type="compositionally biased region" description="Polar residues" evidence="1">
    <location>
        <begin position="280"/>
        <end position="315"/>
    </location>
</feature>
<evidence type="ECO:0000256" key="1">
    <source>
        <dbReference type="SAM" id="MobiDB-lite"/>
    </source>
</evidence>
<dbReference type="eggNOG" id="ENOG502SC8U">
    <property type="taxonomic scope" value="Eukaryota"/>
</dbReference>
<dbReference type="Pfam" id="PF08550">
    <property type="entry name" value="GATA_AreA"/>
    <property type="match status" value="1"/>
</dbReference>
<evidence type="ECO:0000313" key="3">
    <source>
        <dbReference type="EMBL" id="KTB29633.1"/>
    </source>
</evidence>
<feature type="region of interest" description="Disordered" evidence="1">
    <location>
        <begin position="1456"/>
        <end position="1491"/>
    </location>
</feature>
<feature type="region of interest" description="Disordered" evidence="1">
    <location>
        <begin position="1332"/>
        <end position="1387"/>
    </location>
</feature>